<keyword evidence="2 4" id="KW-1133">Transmembrane helix</keyword>
<gene>
    <name evidence="6" type="primary">ydjE</name>
    <name evidence="6" type="ORF">NCTC8529_00871</name>
</gene>
<feature type="transmembrane region" description="Helical" evidence="4">
    <location>
        <begin position="345"/>
        <end position="365"/>
    </location>
</feature>
<feature type="transmembrane region" description="Helical" evidence="4">
    <location>
        <begin position="251"/>
        <end position="272"/>
    </location>
</feature>
<name>A0AAX3FJC6_ACTEU</name>
<dbReference type="InterPro" id="IPR020846">
    <property type="entry name" value="MFS_dom"/>
</dbReference>
<feature type="transmembrane region" description="Helical" evidence="4">
    <location>
        <begin position="7"/>
        <end position="27"/>
    </location>
</feature>
<feature type="transmembrane region" description="Helical" evidence="4">
    <location>
        <begin position="135"/>
        <end position="158"/>
    </location>
</feature>
<evidence type="ECO:0000313" key="7">
    <source>
        <dbReference type="Proteomes" id="UP000268529"/>
    </source>
</evidence>
<dbReference type="Proteomes" id="UP000268529">
    <property type="component" value="Chromosome"/>
</dbReference>
<organism evidence="6 7">
    <name type="scientific">Actinobacillus equuli</name>
    <dbReference type="NCBI Taxonomy" id="718"/>
    <lineage>
        <taxon>Bacteria</taxon>
        <taxon>Pseudomonadati</taxon>
        <taxon>Pseudomonadota</taxon>
        <taxon>Gammaproteobacteria</taxon>
        <taxon>Pasteurellales</taxon>
        <taxon>Pasteurellaceae</taxon>
        <taxon>Actinobacillus</taxon>
    </lineage>
</organism>
<feature type="transmembrane region" description="Helical" evidence="4">
    <location>
        <begin position="77"/>
        <end position="96"/>
    </location>
</feature>
<feature type="transmembrane region" description="Helical" evidence="4">
    <location>
        <begin position="164"/>
        <end position="182"/>
    </location>
</feature>
<protein>
    <submittedName>
        <fullName evidence="6">Major facilitator transporter</fullName>
    </submittedName>
</protein>
<reference evidence="6 7" key="1">
    <citation type="submission" date="2018-12" db="EMBL/GenBank/DDBJ databases">
        <authorList>
            <consortium name="Pathogen Informatics"/>
        </authorList>
    </citation>
    <scope>NUCLEOTIDE SEQUENCE [LARGE SCALE GENOMIC DNA]</scope>
    <source>
        <strain evidence="6 7">NCTC8529</strain>
    </source>
</reference>
<dbReference type="RefSeq" id="WP_039197972.1">
    <property type="nucleotide sequence ID" value="NZ_LR134310.1"/>
</dbReference>
<proteinExistence type="predicted"/>
<dbReference type="EMBL" id="LR134310">
    <property type="protein sequence ID" value="VEE90564.1"/>
    <property type="molecule type" value="Genomic_DNA"/>
</dbReference>
<evidence type="ECO:0000256" key="3">
    <source>
        <dbReference type="ARBA" id="ARBA00023136"/>
    </source>
</evidence>
<dbReference type="GO" id="GO:0005886">
    <property type="term" value="C:plasma membrane"/>
    <property type="evidence" value="ECO:0007669"/>
    <property type="project" value="TreeGrafter"/>
</dbReference>
<feature type="transmembrane region" description="Helical" evidence="4">
    <location>
        <begin position="102"/>
        <end position="123"/>
    </location>
</feature>
<dbReference type="InterPro" id="IPR036259">
    <property type="entry name" value="MFS_trans_sf"/>
</dbReference>
<dbReference type="PANTHER" id="PTHR23537:SF1">
    <property type="entry name" value="SUGAR TRANSPORTER"/>
    <property type="match status" value="1"/>
</dbReference>
<dbReference type="GeneID" id="92743486"/>
<feature type="transmembrane region" description="Helical" evidence="4">
    <location>
        <begin position="371"/>
        <end position="390"/>
    </location>
</feature>
<feature type="transmembrane region" description="Helical" evidence="4">
    <location>
        <begin position="301"/>
        <end position="324"/>
    </location>
</feature>
<evidence type="ECO:0000313" key="6">
    <source>
        <dbReference type="EMBL" id="VEE90564.1"/>
    </source>
</evidence>
<accession>A0AAX3FJC6</accession>
<dbReference type="Pfam" id="PF06779">
    <property type="entry name" value="MFS_4"/>
    <property type="match status" value="1"/>
</dbReference>
<dbReference type="AlphaFoldDB" id="A0AAX3FJC6"/>
<evidence type="ECO:0000259" key="5">
    <source>
        <dbReference type="PROSITE" id="PS50850"/>
    </source>
</evidence>
<dbReference type="InterPro" id="IPR010645">
    <property type="entry name" value="MFS_4"/>
</dbReference>
<feature type="transmembrane region" description="Helical" evidence="4">
    <location>
        <begin position="47"/>
        <end position="65"/>
    </location>
</feature>
<evidence type="ECO:0000256" key="1">
    <source>
        <dbReference type="ARBA" id="ARBA00022692"/>
    </source>
</evidence>
<sequence>MQTQKSIAWFIFAGLSASLISIGLARFAYTPLLPLLISEQWFSASDAAYLGAANLAGYLIGALSGRPMGNAFSNKQTLRVMMLLVTLSFFACAFPLSTAWYFVWRLISGISGGAIMVLVAATITPHVPAERRNLASGAIFLGIGLGIFASATIVPMLIDLGLKTTWFGLGVFSTILTSLSWFNIPDPVAKVQEVGNSPISASVQQHAPEPKSIFLILYLQYGLMAVFIVAPAVFIVDYIARGLQFGAGTGALFWGLYGIGSMIGPPLYGYFADKVGAKPTLRTVLAVEFLAIFALCATENIIVMAILTVIIGSFPPGIVPLMLARIFEMTSCPRLRNVNWSKATIFFASAQALAGYGLSAVFSATHNDHRILFILGGIALLISLSMEILYRKTQQV</sequence>
<feature type="transmembrane region" description="Helical" evidence="4">
    <location>
        <begin position="279"/>
        <end position="295"/>
    </location>
</feature>
<dbReference type="PROSITE" id="PS50850">
    <property type="entry name" value="MFS"/>
    <property type="match status" value="1"/>
</dbReference>
<keyword evidence="1 4" id="KW-0812">Transmembrane</keyword>
<evidence type="ECO:0000256" key="4">
    <source>
        <dbReference type="SAM" id="Phobius"/>
    </source>
</evidence>
<feature type="transmembrane region" description="Helical" evidence="4">
    <location>
        <begin position="215"/>
        <end position="239"/>
    </location>
</feature>
<dbReference type="PANTHER" id="PTHR23537">
    <property type="match status" value="1"/>
</dbReference>
<dbReference type="GO" id="GO:0022857">
    <property type="term" value="F:transmembrane transporter activity"/>
    <property type="evidence" value="ECO:0007669"/>
    <property type="project" value="InterPro"/>
</dbReference>
<keyword evidence="3 4" id="KW-0472">Membrane</keyword>
<dbReference type="SUPFAM" id="SSF103473">
    <property type="entry name" value="MFS general substrate transporter"/>
    <property type="match status" value="1"/>
</dbReference>
<feature type="domain" description="Major facilitator superfamily (MFS) profile" evidence="5">
    <location>
        <begin position="7"/>
        <end position="394"/>
    </location>
</feature>
<evidence type="ECO:0000256" key="2">
    <source>
        <dbReference type="ARBA" id="ARBA00022989"/>
    </source>
</evidence>
<dbReference type="Gene3D" id="1.20.1250.20">
    <property type="entry name" value="MFS general substrate transporter like domains"/>
    <property type="match status" value="2"/>
</dbReference>